<reference evidence="1 2" key="1">
    <citation type="journal article" date="2010" name="Science">
        <title>Genomic comparison of the ants Camponotus floridanus and Harpegnathos saltator.</title>
        <authorList>
            <person name="Bonasio R."/>
            <person name="Zhang G."/>
            <person name="Ye C."/>
            <person name="Mutti N.S."/>
            <person name="Fang X."/>
            <person name="Qin N."/>
            <person name="Donahue G."/>
            <person name="Yang P."/>
            <person name="Li Q."/>
            <person name="Li C."/>
            <person name="Zhang P."/>
            <person name="Huang Z."/>
            <person name="Berger S.L."/>
            <person name="Reinberg D."/>
            <person name="Wang J."/>
            <person name="Liebig J."/>
        </authorList>
    </citation>
    <scope>NUCLEOTIDE SEQUENCE [LARGE SCALE GENOMIC DNA]</scope>
    <source>
        <strain evidence="2">C129</strain>
    </source>
</reference>
<dbReference type="Proteomes" id="UP000000311">
    <property type="component" value="Unassembled WGS sequence"/>
</dbReference>
<evidence type="ECO:0000313" key="2">
    <source>
        <dbReference type="Proteomes" id="UP000000311"/>
    </source>
</evidence>
<accession>E2AQR4</accession>
<dbReference type="PANTHER" id="PTHR31511">
    <property type="entry name" value="PROTEIN CBG23764"/>
    <property type="match status" value="1"/>
</dbReference>
<feature type="non-terminal residue" evidence="1">
    <location>
        <position position="1"/>
    </location>
</feature>
<dbReference type="Gene3D" id="3.30.60.60">
    <property type="entry name" value="N-acetyl transferase-like"/>
    <property type="match status" value="1"/>
</dbReference>
<dbReference type="PANTHER" id="PTHR31511:SF12">
    <property type="entry name" value="RHO TERMINATION FACTOR N-TERMINAL DOMAIN-CONTAINING PROTEIN"/>
    <property type="match status" value="1"/>
</dbReference>
<organism evidence="2">
    <name type="scientific">Camponotus floridanus</name>
    <name type="common">Florida carpenter ant</name>
    <dbReference type="NCBI Taxonomy" id="104421"/>
    <lineage>
        <taxon>Eukaryota</taxon>
        <taxon>Metazoa</taxon>
        <taxon>Ecdysozoa</taxon>
        <taxon>Arthropoda</taxon>
        <taxon>Hexapoda</taxon>
        <taxon>Insecta</taxon>
        <taxon>Pterygota</taxon>
        <taxon>Neoptera</taxon>
        <taxon>Endopterygota</taxon>
        <taxon>Hymenoptera</taxon>
        <taxon>Apocrita</taxon>
        <taxon>Aculeata</taxon>
        <taxon>Formicoidea</taxon>
        <taxon>Formicidae</taxon>
        <taxon>Formicinae</taxon>
        <taxon>Camponotus</taxon>
    </lineage>
</organism>
<feature type="non-terminal residue" evidence="1">
    <location>
        <position position="384"/>
    </location>
</feature>
<evidence type="ECO:0008006" key="3">
    <source>
        <dbReference type="Google" id="ProtNLM"/>
    </source>
</evidence>
<dbReference type="OMA" id="DINIDPX"/>
<evidence type="ECO:0000313" key="1">
    <source>
        <dbReference type="EMBL" id="EFN64222.1"/>
    </source>
</evidence>
<protein>
    <recommendedName>
        <fullName evidence="3">C2H2-type domain-containing protein</fullName>
    </recommendedName>
</protein>
<name>E2AQR4_CAMFO</name>
<gene>
    <name evidence="1" type="ORF">EAG_04529</name>
</gene>
<dbReference type="EMBL" id="GL441810">
    <property type="protein sequence ID" value="EFN64222.1"/>
    <property type="molecule type" value="Genomic_DNA"/>
</dbReference>
<dbReference type="InParanoid" id="E2AQR4"/>
<dbReference type="OrthoDB" id="7694315at2759"/>
<sequence length="384" mass="45203">PQFLDDAKDIVIEHVQDALKKHCNMKVNTIFNGEFVAGDKRANKSVNTRNYELFRTYDLREWYERRVIESTLAYLEEFQERDSGWALSRILNLPVNINKYNPFREGCHIKLPREIMMKRAVVQSRDNACFAWAVVAALYPAERNAERESSYPHYEAGLNIRDIEFPVIGNQIKKFEHAYNISFNVIIPIHLSNQKRDKRVNLLYIEDDNSVGHFAWIKNLSRLVNSQLTKNYHKKYICDRCLHYFDSDDKLQSHMVDCGKLNDCAVRLSSDKDKWLEFSNPNRKERLPFVVYADLECVLAKTEEEKLYQHHQVFSLAYYVHCSFDDSLSAYHSRRSADCLTWFVADLKNLALRVKNILKTNVPMVNLTSEEWEKFHSTTRCHIC</sequence>
<dbReference type="STRING" id="104421.E2AQR4"/>
<proteinExistence type="predicted"/>
<keyword evidence="2" id="KW-1185">Reference proteome</keyword>
<dbReference type="AlphaFoldDB" id="E2AQR4"/>